<dbReference type="KEGG" id="kna:B0W47_10260"/>
<dbReference type="AlphaFoldDB" id="A0A9N7H370"/>
<dbReference type="EMBL" id="CP019875">
    <property type="protein sequence ID" value="AQU87798.1"/>
    <property type="molecule type" value="Genomic_DNA"/>
</dbReference>
<evidence type="ECO:0000313" key="4">
    <source>
        <dbReference type="Proteomes" id="UP000189683"/>
    </source>
</evidence>
<proteinExistence type="predicted"/>
<dbReference type="CDD" id="cd00093">
    <property type="entry name" value="HTH_XRE"/>
    <property type="match status" value="1"/>
</dbReference>
<dbReference type="NCBIfam" id="TIGR02607">
    <property type="entry name" value="antidote_HigA"/>
    <property type="match status" value="1"/>
</dbReference>
<dbReference type="Pfam" id="PF01381">
    <property type="entry name" value="HTH_3"/>
    <property type="match status" value="1"/>
</dbReference>
<dbReference type="InterPro" id="IPR010982">
    <property type="entry name" value="Lambda_DNA-bd_dom_sf"/>
</dbReference>
<dbReference type="Proteomes" id="UP000189683">
    <property type="component" value="Chromosome"/>
</dbReference>
<protein>
    <submittedName>
        <fullName evidence="3">Addiction module antidote protein, HigA family</fullName>
    </submittedName>
</protein>
<organism evidence="3 4">
    <name type="scientific">Komagataeibacter nataicola</name>
    <dbReference type="NCBI Taxonomy" id="265960"/>
    <lineage>
        <taxon>Bacteria</taxon>
        <taxon>Pseudomonadati</taxon>
        <taxon>Pseudomonadota</taxon>
        <taxon>Alphaproteobacteria</taxon>
        <taxon>Acetobacterales</taxon>
        <taxon>Acetobacteraceae</taxon>
        <taxon>Komagataeibacter</taxon>
    </lineage>
</organism>
<keyword evidence="1" id="KW-0238">DNA-binding</keyword>
<evidence type="ECO:0000259" key="2">
    <source>
        <dbReference type="PROSITE" id="PS50943"/>
    </source>
</evidence>
<sequence length="110" mass="11609">MAIKMHPSLAVHAGEWLRTEIVEPAGITVSGLASHFGVSRQALSALLNGRASLSADMAIRFEKAFGVKADTLMRMQSAFDMAQARAHEGEIHVGPLAAAMPHSVSVMEGA</sequence>
<evidence type="ECO:0000256" key="1">
    <source>
        <dbReference type="ARBA" id="ARBA00023125"/>
    </source>
</evidence>
<reference evidence="4" key="1">
    <citation type="submission" date="2017-02" db="EMBL/GenBank/DDBJ databases">
        <title>zhang.</title>
        <authorList>
            <person name="Zhang H."/>
        </authorList>
    </citation>
    <scope>NUCLEOTIDE SEQUENCE [LARGE SCALE GENOMIC DNA]</scope>
    <source>
        <strain evidence="4">RZS01</strain>
    </source>
</reference>
<dbReference type="SUPFAM" id="SSF47413">
    <property type="entry name" value="lambda repressor-like DNA-binding domains"/>
    <property type="match status" value="1"/>
</dbReference>
<evidence type="ECO:0000313" key="3">
    <source>
        <dbReference type="EMBL" id="AQU87798.1"/>
    </source>
</evidence>
<dbReference type="InterPro" id="IPR001387">
    <property type="entry name" value="Cro/C1-type_HTH"/>
</dbReference>
<dbReference type="PROSITE" id="PS50943">
    <property type="entry name" value="HTH_CROC1"/>
    <property type="match status" value="1"/>
</dbReference>
<dbReference type="PANTHER" id="PTHR36924:SF1">
    <property type="entry name" value="ANTITOXIN HIGA-1"/>
    <property type="match status" value="1"/>
</dbReference>
<dbReference type="PANTHER" id="PTHR36924">
    <property type="entry name" value="ANTITOXIN HIGA-1"/>
    <property type="match status" value="1"/>
</dbReference>
<feature type="domain" description="HTH cro/C1-type" evidence="2">
    <location>
        <begin position="25"/>
        <end position="72"/>
    </location>
</feature>
<dbReference type="GO" id="GO:0003677">
    <property type="term" value="F:DNA binding"/>
    <property type="evidence" value="ECO:0007669"/>
    <property type="project" value="UniProtKB-KW"/>
</dbReference>
<dbReference type="InterPro" id="IPR013430">
    <property type="entry name" value="Toxin_antidote_HigA"/>
</dbReference>
<name>A0A9N7H370_9PROT</name>
<gene>
    <name evidence="3" type="ORF">B0W47_10260</name>
</gene>
<dbReference type="Gene3D" id="1.10.260.40">
    <property type="entry name" value="lambda repressor-like DNA-binding domains"/>
    <property type="match status" value="1"/>
</dbReference>
<dbReference type="SMART" id="SM00530">
    <property type="entry name" value="HTH_XRE"/>
    <property type="match status" value="1"/>
</dbReference>
<accession>A0A9N7H370</accession>